<gene>
    <name evidence="3" type="ORF">A5642_28660</name>
</gene>
<evidence type="ECO:0000256" key="1">
    <source>
        <dbReference type="SAM" id="SignalP"/>
    </source>
</evidence>
<feature type="domain" description="M23ase beta-sheet core" evidence="2">
    <location>
        <begin position="246"/>
        <end position="341"/>
    </location>
</feature>
<dbReference type="EMBL" id="LZSF01000238">
    <property type="protein sequence ID" value="OBA81200.1"/>
    <property type="molecule type" value="Genomic_DNA"/>
</dbReference>
<feature type="chain" id="PRO_5038508280" evidence="1">
    <location>
        <begin position="25"/>
        <end position="404"/>
    </location>
</feature>
<sequence length="404" mass="42215">MTPGNRLAAVVLLAAALTSCTSVPESGQTSTPPATSAGTAEPIVTPVLVDVVAEPVPVPATDGGVHLAYELLLTNTSPEPVTVDSVAVMGPAGPLLQLSGAGLGYWTRTMGTRVSTNDLAPGQRSIVWLDVKLDAGSAVPQQLSHRVVVKVPKPMPPLVPPVVTENVAPVTVSDRKPVVLDPPLRGSGWLDANGCCDMTPHRMALNPIDGKLWAAERFAIDYEQLRADGQLFGGDRAKTDSYLYFGSDVHAVADGPVVAVLDGLPEQVPGVDPTGLTLAQYGGNHVVQDLGNGNFAFYAHLKTGSVKVKPGDRLSAGQVLGNVGNTGNSSAPHLHFHVMSTPDPLRSDGLPFVFRSFKLTDRLADMAAVDAVEAGGPVRPVPGFTVRAETNVSPLNLDVMTYDN</sequence>
<dbReference type="GO" id="GO:0004222">
    <property type="term" value="F:metalloendopeptidase activity"/>
    <property type="evidence" value="ECO:0007669"/>
    <property type="project" value="TreeGrafter"/>
</dbReference>
<dbReference type="InterPro" id="IPR011055">
    <property type="entry name" value="Dup_hybrid_motif"/>
</dbReference>
<feature type="signal peptide" evidence="1">
    <location>
        <begin position="1"/>
        <end position="24"/>
    </location>
</feature>
<dbReference type="RefSeq" id="WP_064860325.1">
    <property type="nucleotide sequence ID" value="NZ_LZSF01000238.1"/>
</dbReference>
<dbReference type="OrthoDB" id="9809488at2"/>
<dbReference type="Proteomes" id="UP000093962">
    <property type="component" value="Unassembled WGS sequence"/>
</dbReference>
<accession>A0A1A0M731</accession>
<dbReference type="PROSITE" id="PS51257">
    <property type="entry name" value="PROKAR_LIPOPROTEIN"/>
    <property type="match status" value="1"/>
</dbReference>
<proteinExistence type="predicted"/>
<keyword evidence="1" id="KW-0732">Signal</keyword>
<evidence type="ECO:0000313" key="3">
    <source>
        <dbReference type="EMBL" id="OBA81200.1"/>
    </source>
</evidence>
<dbReference type="InterPro" id="IPR016047">
    <property type="entry name" value="M23ase_b-sheet_dom"/>
</dbReference>
<comment type="caution">
    <text evidence="3">The sequence shown here is derived from an EMBL/GenBank/DDBJ whole genome shotgun (WGS) entry which is preliminary data.</text>
</comment>
<dbReference type="Pfam" id="PF01551">
    <property type="entry name" value="Peptidase_M23"/>
    <property type="match status" value="1"/>
</dbReference>
<name>A0A1A0M731_MYCMU</name>
<reference evidence="3 4" key="1">
    <citation type="submission" date="2016-06" db="EMBL/GenBank/DDBJ databases">
        <authorList>
            <person name="Kjaerup R.B."/>
            <person name="Dalgaard T.S."/>
            <person name="Juul-Madsen H.R."/>
        </authorList>
    </citation>
    <scope>NUCLEOTIDE SEQUENCE [LARGE SCALE GENOMIC DNA]</scope>
    <source>
        <strain evidence="3 4">1199456.5</strain>
    </source>
</reference>
<dbReference type="InterPro" id="IPR050570">
    <property type="entry name" value="Cell_wall_metabolism_enzyme"/>
</dbReference>
<dbReference type="PANTHER" id="PTHR21666">
    <property type="entry name" value="PEPTIDASE-RELATED"/>
    <property type="match status" value="1"/>
</dbReference>
<evidence type="ECO:0000259" key="2">
    <source>
        <dbReference type="Pfam" id="PF01551"/>
    </source>
</evidence>
<protein>
    <submittedName>
        <fullName evidence="3">Peptidase M23</fullName>
    </submittedName>
</protein>
<organism evidence="3 4">
    <name type="scientific">Mycolicibacterium mucogenicum</name>
    <name type="common">Mycobacterium mucogenicum</name>
    <dbReference type="NCBI Taxonomy" id="56689"/>
    <lineage>
        <taxon>Bacteria</taxon>
        <taxon>Bacillati</taxon>
        <taxon>Actinomycetota</taxon>
        <taxon>Actinomycetes</taxon>
        <taxon>Mycobacteriales</taxon>
        <taxon>Mycobacteriaceae</taxon>
        <taxon>Mycolicibacterium</taxon>
    </lineage>
</organism>
<dbReference type="AlphaFoldDB" id="A0A1A0M731"/>
<evidence type="ECO:0000313" key="4">
    <source>
        <dbReference type="Proteomes" id="UP000093962"/>
    </source>
</evidence>
<dbReference type="PANTHER" id="PTHR21666:SF270">
    <property type="entry name" value="MUREIN HYDROLASE ACTIVATOR ENVC"/>
    <property type="match status" value="1"/>
</dbReference>
<dbReference type="SUPFAM" id="SSF51261">
    <property type="entry name" value="Duplicated hybrid motif"/>
    <property type="match status" value="1"/>
</dbReference>
<dbReference type="CDD" id="cd12797">
    <property type="entry name" value="M23_peptidase"/>
    <property type="match status" value="1"/>
</dbReference>
<dbReference type="Gene3D" id="2.70.70.10">
    <property type="entry name" value="Glucose Permease (Domain IIA)"/>
    <property type="match status" value="1"/>
</dbReference>